<accession>A0A7X5V828</accession>
<gene>
    <name evidence="2" type="ORF">BJY22_002055</name>
</gene>
<dbReference type="InterPro" id="IPR000182">
    <property type="entry name" value="GNAT_dom"/>
</dbReference>
<dbReference type="SUPFAM" id="SSF55729">
    <property type="entry name" value="Acyl-CoA N-acyltransferases (Nat)"/>
    <property type="match status" value="1"/>
</dbReference>
<dbReference type="GO" id="GO:0016747">
    <property type="term" value="F:acyltransferase activity, transferring groups other than amino-acyl groups"/>
    <property type="evidence" value="ECO:0007669"/>
    <property type="project" value="InterPro"/>
</dbReference>
<dbReference type="Pfam" id="PF00583">
    <property type="entry name" value="Acetyltransf_1"/>
    <property type="match status" value="1"/>
</dbReference>
<organism evidence="2 3">
    <name type="scientific">Kribbella shirazensis</name>
    <dbReference type="NCBI Taxonomy" id="1105143"/>
    <lineage>
        <taxon>Bacteria</taxon>
        <taxon>Bacillati</taxon>
        <taxon>Actinomycetota</taxon>
        <taxon>Actinomycetes</taxon>
        <taxon>Propionibacteriales</taxon>
        <taxon>Kribbellaceae</taxon>
        <taxon>Kribbella</taxon>
    </lineage>
</organism>
<reference evidence="2 3" key="1">
    <citation type="submission" date="2020-03" db="EMBL/GenBank/DDBJ databases">
        <title>Sequencing the genomes of 1000 actinobacteria strains.</title>
        <authorList>
            <person name="Klenk H.-P."/>
        </authorList>
    </citation>
    <scope>NUCLEOTIDE SEQUENCE [LARGE SCALE GENOMIC DNA]</scope>
    <source>
        <strain evidence="2 3">DSM 45490</strain>
    </source>
</reference>
<dbReference type="InterPro" id="IPR016181">
    <property type="entry name" value="Acyl_CoA_acyltransferase"/>
</dbReference>
<evidence type="ECO:0000313" key="3">
    <source>
        <dbReference type="Proteomes" id="UP000555407"/>
    </source>
</evidence>
<comment type="caution">
    <text evidence="2">The sequence shown here is derived from an EMBL/GenBank/DDBJ whole genome shotgun (WGS) entry which is preliminary data.</text>
</comment>
<feature type="domain" description="N-acetyltransferase" evidence="1">
    <location>
        <begin position="187"/>
        <end position="288"/>
    </location>
</feature>
<evidence type="ECO:0000313" key="2">
    <source>
        <dbReference type="EMBL" id="NIK56338.1"/>
    </source>
</evidence>
<proteinExistence type="predicted"/>
<sequence length="312" mass="34291">MIPRAEELARYTLERQHPLTRTWVDDARRLAILTEEHAALDILLAEDLEIAAQRAQRLTPGKPAESMLNRWVAVGNDLRVMFGLRFENLDPAKPFVDATPMTRSPEPRDLPGLAAAAQEHYGIHRPRYVRLWSAEPGVEGTVPDRRFLAAPISELQPSGVPPGLALRPAKAVDHYEEALRAYADVDADHPHHREEATLQDLDDLQESADDGLLFDVTVHGEWAGYAAAIIKPDDALGLPAYVVRELVLAKRHRGHGYGRHLSALLAQALPDPTRILIGTIHSANHSARTAALQAGRHDVGGWLQLPLSPAGA</sequence>
<dbReference type="Proteomes" id="UP000555407">
    <property type="component" value="Unassembled WGS sequence"/>
</dbReference>
<dbReference type="AlphaFoldDB" id="A0A7X5V828"/>
<keyword evidence="2" id="KW-0808">Transferase</keyword>
<keyword evidence="3" id="KW-1185">Reference proteome</keyword>
<evidence type="ECO:0000259" key="1">
    <source>
        <dbReference type="Pfam" id="PF00583"/>
    </source>
</evidence>
<dbReference type="EMBL" id="JAASRO010000001">
    <property type="protein sequence ID" value="NIK56338.1"/>
    <property type="molecule type" value="Genomic_DNA"/>
</dbReference>
<name>A0A7X5V828_9ACTN</name>
<protein>
    <submittedName>
        <fullName evidence="2">GNAT superfamily N-acetyltransferase</fullName>
    </submittedName>
</protein>
<dbReference type="RefSeq" id="WP_337758473.1">
    <property type="nucleotide sequence ID" value="NZ_JAASRO010000001.1"/>
</dbReference>
<dbReference type="Gene3D" id="3.40.630.30">
    <property type="match status" value="1"/>
</dbReference>